<dbReference type="Pfam" id="PF17920">
    <property type="entry name" value="TetR_C_16"/>
    <property type="match status" value="1"/>
</dbReference>
<evidence type="ECO:0000313" key="6">
    <source>
        <dbReference type="Proteomes" id="UP001596156"/>
    </source>
</evidence>
<dbReference type="InterPro" id="IPR001647">
    <property type="entry name" value="HTH_TetR"/>
</dbReference>
<dbReference type="PRINTS" id="PR00455">
    <property type="entry name" value="HTHTETR"/>
</dbReference>
<feature type="compositionally biased region" description="Gly residues" evidence="3">
    <location>
        <begin position="16"/>
        <end position="26"/>
    </location>
</feature>
<dbReference type="EMBL" id="JBHSKL010000025">
    <property type="protein sequence ID" value="MFC5226751.1"/>
    <property type="molecule type" value="Genomic_DNA"/>
</dbReference>
<dbReference type="InterPro" id="IPR009057">
    <property type="entry name" value="Homeodomain-like_sf"/>
</dbReference>
<feature type="DNA-binding region" description="H-T-H motif" evidence="2">
    <location>
        <begin position="72"/>
        <end position="91"/>
    </location>
</feature>
<evidence type="ECO:0000313" key="5">
    <source>
        <dbReference type="EMBL" id="MFC5226751.1"/>
    </source>
</evidence>
<dbReference type="SUPFAM" id="SSF46689">
    <property type="entry name" value="Homeodomain-like"/>
    <property type="match status" value="1"/>
</dbReference>
<keyword evidence="1 2" id="KW-0238">DNA-binding</keyword>
<name>A0ABW0DB31_STRFI</name>
<dbReference type="Gene3D" id="1.10.357.10">
    <property type="entry name" value="Tetracycline Repressor, domain 2"/>
    <property type="match status" value="1"/>
</dbReference>
<organism evidence="5 6">
    <name type="scientific">Streptomyces fimbriatus</name>
    <dbReference type="NCBI Taxonomy" id="68197"/>
    <lineage>
        <taxon>Bacteria</taxon>
        <taxon>Bacillati</taxon>
        <taxon>Actinomycetota</taxon>
        <taxon>Actinomycetes</taxon>
        <taxon>Kitasatosporales</taxon>
        <taxon>Streptomycetaceae</taxon>
        <taxon>Streptomyces</taxon>
    </lineage>
</organism>
<dbReference type="SUPFAM" id="SSF48498">
    <property type="entry name" value="Tetracyclin repressor-like, C-terminal domain"/>
    <property type="match status" value="1"/>
</dbReference>
<feature type="domain" description="HTH tetR-type" evidence="4">
    <location>
        <begin position="49"/>
        <end position="109"/>
    </location>
</feature>
<accession>A0ABW0DB31</accession>
<gene>
    <name evidence="5" type="ORF">ACFPN6_19545</name>
</gene>
<dbReference type="PANTHER" id="PTHR30055:SF235">
    <property type="entry name" value="TRANSCRIPTIONAL REGULATORY PROTEIN"/>
    <property type="match status" value="1"/>
</dbReference>
<protein>
    <submittedName>
        <fullName evidence="5">TetR family transcriptional regulator</fullName>
    </submittedName>
</protein>
<keyword evidence="6" id="KW-1185">Reference proteome</keyword>
<dbReference type="InterPro" id="IPR050109">
    <property type="entry name" value="HTH-type_TetR-like_transc_reg"/>
</dbReference>
<dbReference type="InterPro" id="IPR041678">
    <property type="entry name" value="TetR_C_16"/>
</dbReference>
<evidence type="ECO:0000259" key="4">
    <source>
        <dbReference type="PROSITE" id="PS50977"/>
    </source>
</evidence>
<dbReference type="Gene3D" id="1.10.10.60">
    <property type="entry name" value="Homeodomain-like"/>
    <property type="match status" value="1"/>
</dbReference>
<evidence type="ECO:0000256" key="1">
    <source>
        <dbReference type="ARBA" id="ARBA00023125"/>
    </source>
</evidence>
<reference evidence="6" key="1">
    <citation type="journal article" date="2019" name="Int. J. Syst. Evol. Microbiol.">
        <title>The Global Catalogue of Microorganisms (GCM) 10K type strain sequencing project: providing services to taxonomists for standard genome sequencing and annotation.</title>
        <authorList>
            <consortium name="The Broad Institute Genomics Platform"/>
            <consortium name="The Broad Institute Genome Sequencing Center for Infectious Disease"/>
            <person name="Wu L."/>
            <person name="Ma J."/>
        </authorList>
    </citation>
    <scope>NUCLEOTIDE SEQUENCE [LARGE SCALE GENOMIC DNA]</scope>
    <source>
        <strain evidence="6">CCM 8479</strain>
    </source>
</reference>
<proteinExistence type="predicted"/>
<feature type="region of interest" description="Disordered" evidence="3">
    <location>
        <begin position="1"/>
        <end position="50"/>
    </location>
</feature>
<dbReference type="RefSeq" id="WP_344642088.1">
    <property type="nucleotide sequence ID" value="NZ_BAAASS010000001.1"/>
</dbReference>
<comment type="caution">
    <text evidence="5">The sequence shown here is derived from an EMBL/GenBank/DDBJ whole genome shotgun (WGS) entry which is preliminary data.</text>
</comment>
<dbReference type="Pfam" id="PF00440">
    <property type="entry name" value="TetR_N"/>
    <property type="match status" value="1"/>
</dbReference>
<evidence type="ECO:0000256" key="3">
    <source>
        <dbReference type="SAM" id="MobiDB-lite"/>
    </source>
</evidence>
<feature type="compositionally biased region" description="Basic and acidic residues" evidence="3">
    <location>
        <begin position="1"/>
        <end position="13"/>
    </location>
</feature>
<dbReference type="Proteomes" id="UP001596156">
    <property type="component" value="Unassembled WGS sequence"/>
</dbReference>
<dbReference type="InterPro" id="IPR036271">
    <property type="entry name" value="Tet_transcr_reg_TetR-rel_C_sf"/>
</dbReference>
<dbReference type="PROSITE" id="PS50977">
    <property type="entry name" value="HTH_TETR_2"/>
    <property type="match status" value="1"/>
</dbReference>
<sequence>MHASDSDTDRESRSGSGDGNSNGNGDSGASAPVPAPAPPRTRAAARRSDSTRAAILHAARERFASDGYERATIRAIARDAKIDPSMVMRYYGSKEGLFAAAVAIDLELPDLSALPRHEVGQALARHFLAMWEENEVLTALLRVAATSRAGAERTQDIFRDQVLPVARQVCPDPEQVPARAALVSSQLLGLALTRYVLCFPPAAELAREEIVAWLGPTLQRYLTAPHPGPPGRPG</sequence>
<dbReference type="PANTHER" id="PTHR30055">
    <property type="entry name" value="HTH-TYPE TRANSCRIPTIONAL REGULATOR RUTR"/>
    <property type="match status" value="1"/>
</dbReference>
<evidence type="ECO:0000256" key="2">
    <source>
        <dbReference type="PROSITE-ProRule" id="PRU00335"/>
    </source>
</evidence>